<dbReference type="InterPro" id="IPR050251">
    <property type="entry name" value="HpcH-HpaI_aldolase"/>
</dbReference>
<feature type="region of interest" description="Disordered" evidence="1">
    <location>
        <begin position="448"/>
        <end position="834"/>
    </location>
</feature>
<sequence>MYDKFQVKEALKSGNRMLYFAEIGGPTIATAQTLCLRGGAVSAILINATAVEARDIANVVNAIQACPNTLLIGVFEQSGDPYLKQKFDAGLGGAMIRAVESPEDISNFNGRLVFPPVGARPAGPSPASQYLGIFTDMVARAGQVTLSGISISTLGGLHNVTAIMERARATGVVDFVLVEAAALAEAMGVAPGSPSHRNALAAIESAAQGAGLALITRAATRSQASAAYDGGYRAAIIGSDQGALAAFLADFEDIPRNGTLEMGPGMQAGLLREALRAGQVVHIGFLMGADLALARQMADRMHGIFIDCEHGTFSRDEMRALIAGVLGTHTPNVCVRVGRYDHPYIDLALQYGANCIVCPSVNSGDEATRFLTRVRAAGPNITAVVMLETRQAVETPGALEDILRAGPDAILEGPYDLALSLNTTMGSDKHRAALDKIETATRIAAKGMATPSLAHHPCSQGNGDSIPRPPPLQPREWRLHPSPTTPAAKGMATPSLAHHPCSQGNGDSIPRPPALQPREWRLHPSPTSPAAKGMATPSLAHHPCSQGNGDSIPRPPPLQPREWRLHPSPTTPAAKGMATPSLAHQPCSQGNGDSIPRPPALQPREWRLHPSPTTPAAKGMATPSLAHHPCSQGNGDSIPRPPALQPREWRLHPSPTTPAAKGMATPSLAHHPCSQGNGDSIPRPPPLQPREWRLHPSPTSPAAKGMATPSLAHHPCSQGNGDSIPRPPALQPREWRLHPSPTTPAAKGMATPSLAHHPCSQGNGDSIPRPPALQPREWRLHPSPTTPAAKGMATPSLAHQPCSQGNGDSIPRPPASHNTHPPRPAPPPASRWPGVPLGAVATKRSVSYQKRQLGFQYLTTVSDQESVVGFFGARFFGSGAEATPPAHFVLPTALAAANLRVPTALAEAGTGFSRYLDAVALLQDRLPWTAQGALLTKQFHFADAATVRLVWKRATSAGQSSTTTSPAGKILLMLRGNCLLQVGAVTQALGPGDVAMVPAGVAHTVTDLTGTMELAEIMLPHRPAQAP</sequence>
<dbReference type="Gene3D" id="3.20.20.60">
    <property type="entry name" value="Phosphoenolpyruvate-binding domains"/>
    <property type="match status" value="3"/>
</dbReference>
<dbReference type="InterPro" id="IPR015813">
    <property type="entry name" value="Pyrv/PenolPyrv_kinase-like_dom"/>
</dbReference>
<dbReference type="InterPro" id="IPR014710">
    <property type="entry name" value="RmlC-like_jellyroll"/>
</dbReference>
<name>A0ABQ8UV15_9EUKA</name>
<dbReference type="InterPro" id="IPR040442">
    <property type="entry name" value="Pyrv_kinase-like_dom_sf"/>
</dbReference>
<dbReference type="InterPro" id="IPR011051">
    <property type="entry name" value="RmlC_Cupin_sf"/>
</dbReference>
<evidence type="ECO:0000313" key="2">
    <source>
        <dbReference type="EMBL" id="KAJ4462944.1"/>
    </source>
</evidence>
<dbReference type="SUPFAM" id="SSF51182">
    <property type="entry name" value="RmlC-like cupins"/>
    <property type="match status" value="1"/>
</dbReference>
<keyword evidence="3" id="KW-1185">Reference proteome</keyword>
<accession>A0ABQ8UV15</accession>
<reference evidence="2" key="1">
    <citation type="journal article" date="2022" name="bioRxiv">
        <title>Genomics of Preaxostyla Flagellates Illuminates Evolutionary Transitions and the Path Towards Mitochondrial Loss.</title>
        <authorList>
            <person name="Novak L.V.F."/>
            <person name="Treitli S.C."/>
            <person name="Pyrih J."/>
            <person name="Halakuc P."/>
            <person name="Pipaliya S.V."/>
            <person name="Vacek V."/>
            <person name="Brzon O."/>
            <person name="Soukal P."/>
            <person name="Eme L."/>
            <person name="Dacks J.B."/>
            <person name="Karnkowska A."/>
            <person name="Elias M."/>
            <person name="Hampl V."/>
        </authorList>
    </citation>
    <scope>NUCLEOTIDE SEQUENCE</scope>
    <source>
        <strain evidence="2">RCP-MX</strain>
    </source>
</reference>
<evidence type="ECO:0000313" key="3">
    <source>
        <dbReference type="Proteomes" id="UP001141327"/>
    </source>
</evidence>
<evidence type="ECO:0000256" key="1">
    <source>
        <dbReference type="SAM" id="MobiDB-lite"/>
    </source>
</evidence>
<dbReference type="Gene3D" id="2.60.120.10">
    <property type="entry name" value="Jelly Rolls"/>
    <property type="match status" value="1"/>
</dbReference>
<protein>
    <submittedName>
        <fullName evidence="2">Uncharacterized protein</fullName>
    </submittedName>
</protein>
<comment type="caution">
    <text evidence="2">The sequence shown here is derived from an EMBL/GenBank/DDBJ whole genome shotgun (WGS) entry which is preliminary data.</text>
</comment>
<feature type="compositionally biased region" description="Pro residues" evidence="1">
    <location>
        <begin position="821"/>
        <end position="830"/>
    </location>
</feature>
<dbReference type="PANTHER" id="PTHR30502">
    <property type="entry name" value="2-KETO-3-DEOXY-L-RHAMNONATE ALDOLASE"/>
    <property type="match status" value="1"/>
</dbReference>
<dbReference type="PANTHER" id="PTHR30502:SF0">
    <property type="entry name" value="PHOSPHOENOLPYRUVATE CARBOXYLASE FAMILY PROTEIN"/>
    <property type="match status" value="1"/>
</dbReference>
<gene>
    <name evidence="2" type="ORF">PAPYR_165</name>
</gene>
<proteinExistence type="predicted"/>
<dbReference type="SUPFAM" id="SSF51621">
    <property type="entry name" value="Phosphoenolpyruvate/pyruvate domain"/>
    <property type="match status" value="2"/>
</dbReference>
<organism evidence="2 3">
    <name type="scientific">Paratrimastix pyriformis</name>
    <dbReference type="NCBI Taxonomy" id="342808"/>
    <lineage>
        <taxon>Eukaryota</taxon>
        <taxon>Metamonada</taxon>
        <taxon>Preaxostyla</taxon>
        <taxon>Paratrimastigidae</taxon>
        <taxon>Paratrimastix</taxon>
    </lineage>
</organism>
<dbReference type="EMBL" id="JAPMOS010000001">
    <property type="protein sequence ID" value="KAJ4462944.1"/>
    <property type="molecule type" value="Genomic_DNA"/>
</dbReference>
<dbReference type="Proteomes" id="UP001141327">
    <property type="component" value="Unassembled WGS sequence"/>
</dbReference>